<evidence type="ECO:0000256" key="4">
    <source>
        <dbReference type="ARBA" id="ARBA00012670"/>
    </source>
</evidence>
<evidence type="ECO:0000256" key="7">
    <source>
        <dbReference type="ARBA" id="ARBA00023295"/>
    </source>
</evidence>
<evidence type="ECO:0000259" key="8">
    <source>
        <dbReference type="SMART" id="SM00813"/>
    </source>
</evidence>
<evidence type="ECO:0000256" key="3">
    <source>
        <dbReference type="ARBA" id="ARBA00011165"/>
    </source>
</evidence>
<accession>A0A2T0K2I0</accession>
<dbReference type="SUPFAM" id="SSF51445">
    <property type="entry name" value="(Trans)glycosidases"/>
    <property type="match status" value="1"/>
</dbReference>
<keyword evidence="10" id="KW-1185">Reference proteome</keyword>
<name>A0A2T0K2I0_9ACTN</name>
<sequence>MDHIKIKAYAPGGSVTRAHLTLHPAFRVGDVDRRLFGGFVEHLGRHIYDGIHEPGHPTAGPDGFRRDVIELVKELGVTAIRYPGGNFVSAYRWEDGVGPVAERPRRLDLAWHSTETNLVGLHEFQEWLDLVGSELMLAVNLGTRGLQEALELVEYANVPSGTARADRRRANGREEPFGVRMWCLGNEMDGPWQVGHRDAGDYGKLASQVAKAMRLVDNRLQLVVCGSSGRGMPTFGSWERTVLEHTYDDVDYISCHAYYQETDGDLASFLASGVDMDAFIDEVVATADHVRAVKRSGKRIQISFDEWNVWYMSRWNAQEGTHTIDDWPVAPRLLEDVYSVADAVTVGGLLISLLNHADRVTSASLAQLVNVIAPIMTEPGGPAWRQTTFFPFSLTSKAARGTALAVTLDAGTVTTARYGEVPVVAAAATTDGGTVQLFLQNRDTTAPTTVTVDLRAFAGLTSASATGIWDDDPYAVNSLTEPDRVAPRTNDTARLDDGVLTVTLPPVSWTTVAVA</sequence>
<comment type="subunit">
    <text evidence="3">Homohexamer; trimer of dimers.</text>
</comment>
<dbReference type="EMBL" id="PVMZ01000017">
    <property type="protein sequence ID" value="PRX17046.1"/>
    <property type="molecule type" value="Genomic_DNA"/>
</dbReference>
<dbReference type="InterPro" id="IPR055235">
    <property type="entry name" value="ASD1_cat"/>
</dbReference>
<dbReference type="AlphaFoldDB" id="A0A2T0K2I0"/>
<comment type="caution">
    <text evidence="9">The sequence shown here is derived from an EMBL/GenBank/DDBJ whole genome shotgun (WGS) entry which is preliminary data.</text>
</comment>
<dbReference type="Proteomes" id="UP000239415">
    <property type="component" value="Unassembled WGS sequence"/>
</dbReference>
<evidence type="ECO:0000256" key="1">
    <source>
        <dbReference type="ARBA" id="ARBA00001462"/>
    </source>
</evidence>
<evidence type="ECO:0000313" key="10">
    <source>
        <dbReference type="Proteomes" id="UP000239415"/>
    </source>
</evidence>
<comment type="catalytic activity">
    <reaction evidence="1">
        <text>Hydrolysis of terminal non-reducing alpha-L-arabinofuranoside residues in alpha-L-arabinosides.</text>
        <dbReference type="EC" id="3.2.1.55"/>
    </reaction>
</comment>
<keyword evidence="7" id="KW-0326">Glycosidase</keyword>
<proteinExistence type="inferred from homology"/>
<evidence type="ECO:0000256" key="2">
    <source>
        <dbReference type="ARBA" id="ARBA00007186"/>
    </source>
</evidence>
<dbReference type="PANTHER" id="PTHR43576:SF3">
    <property type="entry name" value="ALPHA-L-ARABINOFURANOSIDASE C"/>
    <property type="match status" value="1"/>
</dbReference>
<dbReference type="InterPro" id="IPR013780">
    <property type="entry name" value="Glyco_hydro_b"/>
</dbReference>
<feature type="domain" description="Alpha-L-arabinofuranosidase C-terminal" evidence="8">
    <location>
        <begin position="305"/>
        <end position="508"/>
    </location>
</feature>
<gene>
    <name evidence="9" type="ORF">CLV67_117103</name>
</gene>
<keyword evidence="5" id="KW-0378">Hydrolase</keyword>
<dbReference type="Gene3D" id="2.60.40.1180">
    <property type="entry name" value="Golgi alpha-mannosidase II"/>
    <property type="match status" value="1"/>
</dbReference>
<dbReference type="GO" id="GO:0046373">
    <property type="term" value="P:L-arabinose metabolic process"/>
    <property type="evidence" value="ECO:0007669"/>
    <property type="project" value="InterPro"/>
</dbReference>
<reference evidence="9 10" key="1">
    <citation type="submission" date="2018-03" db="EMBL/GenBank/DDBJ databases">
        <title>Genomic Encyclopedia of Archaeal and Bacterial Type Strains, Phase II (KMG-II): from individual species to whole genera.</title>
        <authorList>
            <person name="Goeker M."/>
        </authorList>
    </citation>
    <scope>NUCLEOTIDE SEQUENCE [LARGE SCALE GENOMIC DNA]</scope>
    <source>
        <strain evidence="9 10">DSM 43146</strain>
    </source>
</reference>
<dbReference type="GO" id="GO:0046556">
    <property type="term" value="F:alpha-L-arabinofuranosidase activity"/>
    <property type="evidence" value="ECO:0007669"/>
    <property type="project" value="UniProtKB-EC"/>
</dbReference>
<dbReference type="Gene3D" id="3.20.20.80">
    <property type="entry name" value="Glycosidases"/>
    <property type="match status" value="1"/>
</dbReference>
<dbReference type="GO" id="GO:0000272">
    <property type="term" value="P:polysaccharide catabolic process"/>
    <property type="evidence" value="ECO:0007669"/>
    <property type="project" value="TreeGrafter"/>
</dbReference>
<dbReference type="SMART" id="SM00813">
    <property type="entry name" value="Alpha-L-AF_C"/>
    <property type="match status" value="1"/>
</dbReference>
<comment type="similarity">
    <text evidence="2">Belongs to the glycosyl hydrolase 51 family.</text>
</comment>
<dbReference type="EC" id="3.2.1.55" evidence="4"/>
<evidence type="ECO:0000256" key="5">
    <source>
        <dbReference type="ARBA" id="ARBA00022801"/>
    </source>
</evidence>
<dbReference type="RefSeq" id="WP_239166900.1">
    <property type="nucleotide sequence ID" value="NZ_BOMO01000167.1"/>
</dbReference>
<organism evidence="9 10">
    <name type="scientific">Actinoplanes italicus</name>
    <dbReference type="NCBI Taxonomy" id="113567"/>
    <lineage>
        <taxon>Bacteria</taxon>
        <taxon>Bacillati</taxon>
        <taxon>Actinomycetota</taxon>
        <taxon>Actinomycetes</taxon>
        <taxon>Micromonosporales</taxon>
        <taxon>Micromonosporaceae</taxon>
        <taxon>Actinoplanes</taxon>
    </lineage>
</organism>
<dbReference type="PANTHER" id="PTHR43576">
    <property type="entry name" value="ALPHA-L-ARABINOFURANOSIDASE C-RELATED"/>
    <property type="match status" value="1"/>
</dbReference>
<dbReference type="Pfam" id="PF06964">
    <property type="entry name" value="Alpha-L-AF_C"/>
    <property type="match status" value="1"/>
</dbReference>
<dbReference type="InterPro" id="IPR010720">
    <property type="entry name" value="Alpha-L-AF_C"/>
</dbReference>
<dbReference type="SUPFAM" id="SSF51011">
    <property type="entry name" value="Glycosyl hydrolase domain"/>
    <property type="match status" value="1"/>
</dbReference>
<evidence type="ECO:0000256" key="6">
    <source>
        <dbReference type="ARBA" id="ARBA00023277"/>
    </source>
</evidence>
<keyword evidence="6" id="KW-0119">Carbohydrate metabolism</keyword>
<dbReference type="Pfam" id="PF22848">
    <property type="entry name" value="ASD1_dom"/>
    <property type="match status" value="1"/>
</dbReference>
<protein>
    <recommendedName>
        <fullName evidence="4">non-reducing end alpha-L-arabinofuranosidase</fullName>
        <ecNumber evidence="4">3.2.1.55</ecNumber>
    </recommendedName>
</protein>
<evidence type="ECO:0000313" key="9">
    <source>
        <dbReference type="EMBL" id="PRX17046.1"/>
    </source>
</evidence>
<dbReference type="InterPro" id="IPR017853">
    <property type="entry name" value="GH"/>
</dbReference>